<evidence type="ECO:0000256" key="3">
    <source>
        <dbReference type="ARBA" id="ARBA00022692"/>
    </source>
</evidence>
<comment type="subcellular location">
    <subcellularLocation>
        <location evidence="1">Membrane</location>
        <topology evidence="1">Multi-pass membrane protein</topology>
    </subcellularLocation>
</comment>
<dbReference type="SUPFAM" id="SSF103473">
    <property type="entry name" value="MFS general substrate transporter"/>
    <property type="match status" value="1"/>
</dbReference>
<dbReference type="GO" id="GO:0022857">
    <property type="term" value="F:transmembrane transporter activity"/>
    <property type="evidence" value="ECO:0007669"/>
    <property type="project" value="InterPro"/>
</dbReference>
<evidence type="ECO:0000256" key="2">
    <source>
        <dbReference type="ARBA" id="ARBA00022448"/>
    </source>
</evidence>
<organism evidence="7 8">
    <name type="scientific">Smittium culicis</name>
    <dbReference type="NCBI Taxonomy" id="133412"/>
    <lineage>
        <taxon>Eukaryota</taxon>
        <taxon>Fungi</taxon>
        <taxon>Fungi incertae sedis</taxon>
        <taxon>Zoopagomycota</taxon>
        <taxon>Kickxellomycotina</taxon>
        <taxon>Harpellomycetes</taxon>
        <taxon>Harpellales</taxon>
        <taxon>Legeriomycetaceae</taxon>
        <taxon>Smittium</taxon>
    </lineage>
</organism>
<feature type="transmembrane region" description="Helical" evidence="6">
    <location>
        <begin position="203"/>
        <end position="223"/>
    </location>
</feature>
<dbReference type="OrthoDB" id="2250022at2759"/>
<comment type="caution">
    <text evidence="7">The sequence shown here is derived from an EMBL/GenBank/DDBJ whole genome shotgun (WGS) entry which is preliminary data.</text>
</comment>
<protein>
    <submittedName>
        <fullName evidence="7">Putative transporter</fullName>
    </submittedName>
</protein>
<feature type="transmembrane region" description="Helical" evidence="6">
    <location>
        <begin position="361"/>
        <end position="384"/>
    </location>
</feature>
<dbReference type="InterPro" id="IPR011701">
    <property type="entry name" value="MFS"/>
</dbReference>
<name>A0A1R1XX04_9FUNG</name>
<feature type="transmembrane region" description="Helical" evidence="6">
    <location>
        <begin position="134"/>
        <end position="159"/>
    </location>
</feature>
<evidence type="ECO:0000313" key="8">
    <source>
        <dbReference type="Proteomes" id="UP000187429"/>
    </source>
</evidence>
<feature type="transmembrane region" description="Helical" evidence="6">
    <location>
        <begin position="171"/>
        <end position="191"/>
    </location>
</feature>
<feature type="transmembrane region" description="Helical" evidence="6">
    <location>
        <begin position="396"/>
        <end position="414"/>
    </location>
</feature>
<dbReference type="InterPro" id="IPR036259">
    <property type="entry name" value="MFS_trans_sf"/>
</dbReference>
<dbReference type="EMBL" id="LSSM01003102">
    <property type="protein sequence ID" value="OMJ19099.1"/>
    <property type="molecule type" value="Genomic_DNA"/>
</dbReference>
<dbReference type="PANTHER" id="PTHR43791">
    <property type="entry name" value="PERMEASE-RELATED"/>
    <property type="match status" value="1"/>
</dbReference>
<accession>A0A1R1XX04</accession>
<keyword evidence="5 6" id="KW-0472">Membrane</keyword>
<gene>
    <name evidence="7" type="ORF">AYI69_g6762</name>
</gene>
<dbReference type="Gene3D" id="1.20.1250.20">
    <property type="entry name" value="MFS general substrate transporter like domains"/>
    <property type="match status" value="1"/>
</dbReference>
<evidence type="ECO:0000256" key="1">
    <source>
        <dbReference type="ARBA" id="ARBA00004141"/>
    </source>
</evidence>
<keyword evidence="2" id="KW-0813">Transport</keyword>
<feature type="transmembrane region" description="Helical" evidence="6">
    <location>
        <begin position="426"/>
        <end position="447"/>
    </location>
</feature>
<feature type="transmembrane region" description="Helical" evidence="6">
    <location>
        <begin position="43"/>
        <end position="61"/>
    </location>
</feature>
<evidence type="ECO:0000313" key="7">
    <source>
        <dbReference type="EMBL" id="OMJ19099.1"/>
    </source>
</evidence>
<evidence type="ECO:0000256" key="6">
    <source>
        <dbReference type="SAM" id="Phobius"/>
    </source>
</evidence>
<keyword evidence="3 6" id="KW-0812">Transmembrane</keyword>
<dbReference type="AlphaFoldDB" id="A0A1R1XX04"/>
<feature type="transmembrane region" description="Helical" evidence="6">
    <location>
        <begin position="269"/>
        <end position="291"/>
    </location>
</feature>
<sequence length="483" mass="54145">MSKQEEENNISSKPKIEVNTELVLNDYEKELTKSYVRKIDHRILPIVVVMYIASSLDRGNIGVALKNGLVTSLNLSPSEQANVTSLFTLCYIAFEAPANMLLKRLRPRVWFAFIVCAWSLCCMYLAIARSAIDFTIARCLLGVFEAGFTPGIVAYLPYWYVKSEIGFRMSIFFMALPIAGILGGPVGASLVQVKSSILKPYQVVFLTEGSITLFIGICVYFLLYDYPDTFKHFTPEEKDIAIRRITASQGLASKSKITRKQTLAAFLDWKIYAFSIVGFGPNNCLIIFGYFGPTVITGMGYSPTTATYMSGIPYCFGLIGSFISSYYINKAQIYKVYLILTPINIIGYSCAAFTRINSLRMAGLCLSNFATCLSVAFGATWMSVNCGSVSKRMVSTAIYLTLTGLAGFVTPYMFTTKQQPDYVLGNTFNIVMLCLTFITTIILKVYFEHQNKYRNENPVDVSHLSEQEQQDLNDQHPNFRYRL</sequence>
<dbReference type="Proteomes" id="UP000187429">
    <property type="component" value="Unassembled WGS sequence"/>
</dbReference>
<feature type="transmembrane region" description="Helical" evidence="6">
    <location>
        <begin position="336"/>
        <end position="355"/>
    </location>
</feature>
<evidence type="ECO:0000256" key="5">
    <source>
        <dbReference type="ARBA" id="ARBA00023136"/>
    </source>
</evidence>
<feature type="transmembrane region" description="Helical" evidence="6">
    <location>
        <begin position="109"/>
        <end position="128"/>
    </location>
</feature>
<feature type="transmembrane region" description="Helical" evidence="6">
    <location>
        <begin position="311"/>
        <end position="329"/>
    </location>
</feature>
<reference evidence="8" key="1">
    <citation type="submission" date="2017-01" db="EMBL/GenBank/DDBJ databases">
        <authorList>
            <person name="Wang Y."/>
            <person name="White M."/>
            <person name="Kvist S."/>
            <person name="Moncalvo J.-M."/>
        </authorList>
    </citation>
    <scope>NUCLEOTIDE SEQUENCE [LARGE SCALE GENOMIC DNA]</scope>
    <source>
        <strain evidence="8">ID-206-W2</strain>
    </source>
</reference>
<keyword evidence="8" id="KW-1185">Reference proteome</keyword>
<evidence type="ECO:0000256" key="4">
    <source>
        <dbReference type="ARBA" id="ARBA00022989"/>
    </source>
</evidence>
<feature type="transmembrane region" description="Helical" evidence="6">
    <location>
        <begin position="81"/>
        <end position="102"/>
    </location>
</feature>
<keyword evidence="4 6" id="KW-1133">Transmembrane helix</keyword>
<dbReference type="PANTHER" id="PTHR43791:SF36">
    <property type="entry name" value="TRANSPORTER, PUTATIVE (AFU_ORTHOLOGUE AFUA_6G08340)-RELATED"/>
    <property type="match status" value="1"/>
</dbReference>
<dbReference type="Pfam" id="PF07690">
    <property type="entry name" value="MFS_1"/>
    <property type="match status" value="1"/>
</dbReference>
<proteinExistence type="predicted"/>
<dbReference type="GO" id="GO:0016020">
    <property type="term" value="C:membrane"/>
    <property type="evidence" value="ECO:0007669"/>
    <property type="project" value="UniProtKB-SubCell"/>
</dbReference>